<dbReference type="SMART" id="SM00318">
    <property type="entry name" value="SNc"/>
    <property type="match status" value="1"/>
</dbReference>
<dbReference type="SUPFAM" id="SSF50199">
    <property type="entry name" value="Staphylococcal nuclease"/>
    <property type="match status" value="1"/>
</dbReference>
<evidence type="ECO:0000313" key="6">
    <source>
        <dbReference type="Proteomes" id="UP001162800"/>
    </source>
</evidence>
<proteinExistence type="predicted"/>
<evidence type="ECO:0000256" key="3">
    <source>
        <dbReference type="ARBA" id="ARBA00022801"/>
    </source>
</evidence>
<dbReference type="Gene3D" id="2.40.50.90">
    <property type="match status" value="1"/>
</dbReference>
<dbReference type="EMBL" id="CP106881">
    <property type="protein sequence ID" value="UYG51873.1"/>
    <property type="molecule type" value="Genomic_DNA"/>
</dbReference>
<evidence type="ECO:0000259" key="4">
    <source>
        <dbReference type="PROSITE" id="PS50830"/>
    </source>
</evidence>
<dbReference type="PANTHER" id="PTHR12302:SF3">
    <property type="entry name" value="SERINE_THREONINE-PROTEIN KINASE 31"/>
    <property type="match status" value="1"/>
</dbReference>
<name>A0ABY6GAB7_9BURK</name>
<gene>
    <name evidence="5" type="ORF">M9799_01055</name>
</gene>
<organism evidence="5 6">
    <name type="scientific">Comamonas endophytica</name>
    <dbReference type="NCBI Taxonomy" id="2949090"/>
    <lineage>
        <taxon>Bacteria</taxon>
        <taxon>Pseudomonadati</taxon>
        <taxon>Pseudomonadota</taxon>
        <taxon>Betaproteobacteria</taxon>
        <taxon>Burkholderiales</taxon>
        <taxon>Comamonadaceae</taxon>
        <taxon>Comamonas</taxon>
    </lineage>
</organism>
<feature type="domain" description="TNase-like" evidence="4">
    <location>
        <begin position="10"/>
        <end position="129"/>
    </location>
</feature>
<dbReference type="Proteomes" id="UP001162800">
    <property type="component" value="Chromosome"/>
</dbReference>
<evidence type="ECO:0000256" key="2">
    <source>
        <dbReference type="ARBA" id="ARBA00022759"/>
    </source>
</evidence>
<sequence length="141" mass="15823">MLATLLVCLVIGISDGDSLTVQCGPTGHAQLRQVRIHGIDAPERFQSFSEASRDSLAALCLHAHARIRPLEIDGYGRLVARLECREEDVAAHQVRNGMAWAYLRYARSRSDLAVLEAHARRARVGLWADPHPVAPWDWRHR</sequence>
<dbReference type="InterPro" id="IPR035437">
    <property type="entry name" value="SNase_OB-fold_sf"/>
</dbReference>
<dbReference type="RefSeq" id="WP_231042571.1">
    <property type="nucleotide sequence ID" value="NZ_CP106881.1"/>
</dbReference>
<dbReference type="InterPro" id="IPR016071">
    <property type="entry name" value="Staphylococal_nuclease_OB-fold"/>
</dbReference>
<dbReference type="PANTHER" id="PTHR12302">
    <property type="entry name" value="EBNA2 BINDING PROTEIN P100"/>
    <property type="match status" value="1"/>
</dbReference>
<evidence type="ECO:0000313" key="5">
    <source>
        <dbReference type="EMBL" id="UYG51873.1"/>
    </source>
</evidence>
<keyword evidence="3" id="KW-0378">Hydrolase</keyword>
<keyword evidence="6" id="KW-1185">Reference proteome</keyword>
<dbReference type="PROSITE" id="PS50830">
    <property type="entry name" value="TNASE_3"/>
    <property type="match status" value="1"/>
</dbReference>
<keyword evidence="1" id="KW-0540">Nuclease</keyword>
<evidence type="ECO:0000256" key="1">
    <source>
        <dbReference type="ARBA" id="ARBA00022722"/>
    </source>
</evidence>
<keyword evidence="2" id="KW-0255">Endonuclease</keyword>
<protein>
    <submittedName>
        <fullName evidence="5">Thermonuclease family protein</fullName>
    </submittedName>
</protein>
<reference evidence="5" key="1">
    <citation type="submission" date="2022-09" db="EMBL/GenBank/DDBJ databases">
        <title>The complete genome of Acidovorax sp. 5MLIR.</title>
        <authorList>
            <person name="Liu L."/>
            <person name="Yue J."/>
            <person name="Yang F."/>
            <person name="Yuan J."/>
            <person name="Li L."/>
        </authorList>
    </citation>
    <scope>NUCLEOTIDE SEQUENCE</scope>
    <source>
        <strain evidence="5">5MLIR</strain>
    </source>
</reference>
<accession>A0ABY6GAB7</accession>
<dbReference type="Pfam" id="PF00565">
    <property type="entry name" value="SNase"/>
    <property type="match status" value="1"/>
</dbReference>